<dbReference type="RefSeq" id="WP_126500706.1">
    <property type="nucleotide sequence ID" value="NZ_LR134479.1"/>
</dbReference>
<keyword evidence="2" id="KW-1133">Transmembrane helix</keyword>
<accession>A0A7Z9D6Q5</accession>
<organism evidence="3 4">
    <name type="scientific">Rothia aeria</name>
    <dbReference type="NCBI Taxonomy" id="172042"/>
    <lineage>
        <taxon>Bacteria</taxon>
        <taxon>Bacillati</taxon>
        <taxon>Actinomycetota</taxon>
        <taxon>Actinomycetes</taxon>
        <taxon>Micrococcales</taxon>
        <taxon>Micrococcaceae</taxon>
        <taxon>Rothia</taxon>
    </lineage>
</organism>
<keyword evidence="2" id="KW-0812">Transmembrane</keyword>
<dbReference type="Proteomes" id="UP000282386">
    <property type="component" value="Chromosome"/>
</dbReference>
<feature type="transmembrane region" description="Helical" evidence="2">
    <location>
        <begin position="83"/>
        <end position="104"/>
    </location>
</feature>
<protein>
    <submittedName>
        <fullName evidence="3">Uncharacterized protein</fullName>
    </submittedName>
</protein>
<dbReference type="EMBL" id="LR134479">
    <property type="protein sequence ID" value="VEI24832.1"/>
    <property type="molecule type" value="Genomic_DNA"/>
</dbReference>
<sequence>MKYLSLAPFAALAAIMQAITIYSYDQDAMAVAGQIFFPVLFTLMALYLMLKNPGGSAKLTLVMAIELVISALTFVGSSQKIAALYPSIIVYYVALAALALEVAARIADTPKRAKASADGDDTPETDSPAAEQEHDSADEHDPDETALDSNSAATRPTEEDTDNTAAGGYDDPNTAKPTAAKPTASQKTTRTGMRAGLNRKAPVRRGNRLIATTKKSDKPTTDTD</sequence>
<dbReference type="AlphaFoldDB" id="A0A7Z9D6Q5"/>
<feature type="compositionally biased region" description="Low complexity" evidence="1">
    <location>
        <begin position="172"/>
        <end position="189"/>
    </location>
</feature>
<proteinExistence type="predicted"/>
<name>A0A7Z9D6Q5_9MICC</name>
<gene>
    <name evidence="3" type="ORF">NCTC10207_02277</name>
</gene>
<evidence type="ECO:0000256" key="2">
    <source>
        <dbReference type="SAM" id="Phobius"/>
    </source>
</evidence>
<evidence type="ECO:0000256" key="1">
    <source>
        <dbReference type="SAM" id="MobiDB-lite"/>
    </source>
</evidence>
<reference evidence="3 4" key="1">
    <citation type="submission" date="2018-12" db="EMBL/GenBank/DDBJ databases">
        <authorList>
            <consortium name="Pathogen Informatics"/>
        </authorList>
    </citation>
    <scope>NUCLEOTIDE SEQUENCE [LARGE SCALE GENOMIC DNA]</scope>
    <source>
        <strain evidence="3 4">NCTC10207</strain>
    </source>
</reference>
<keyword evidence="2" id="KW-0472">Membrane</keyword>
<evidence type="ECO:0000313" key="4">
    <source>
        <dbReference type="Proteomes" id="UP000282386"/>
    </source>
</evidence>
<feature type="transmembrane region" description="Helical" evidence="2">
    <location>
        <begin position="28"/>
        <end position="50"/>
    </location>
</feature>
<feature type="region of interest" description="Disordered" evidence="1">
    <location>
        <begin position="110"/>
        <end position="224"/>
    </location>
</feature>
<evidence type="ECO:0000313" key="3">
    <source>
        <dbReference type="EMBL" id="VEI24832.1"/>
    </source>
</evidence>
<feature type="transmembrane region" description="Helical" evidence="2">
    <location>
        <begin position="59"/>
        <end position="77"/>
    </location>
</feature>
<feature type="compositionally biased region" description="Basic and acidic residues" evidence="1">
    <location>
        <begin position="214"/>
        <end position="224"/>
    </location>
</feature>